<dbReference type="STRING" id="656914.SAMN00017405_1332"/>
<sequence>MEKIIRTININAENFNFFFSQGFFSVGFFCYKKIENYYSNDLKPVYMSI</sequence>
<dbReference type="Proteomes" id="UP000192731">
    <property type="component" value="Unassembled WGS sequence"/>
</dbReference>
<gene>
    <name evidence="1" type="ORF">SAMN00017405_1332</name>
</gene>
<evidence type="ECO:0000313" key="1">
    <source>
        <dbReference type="EMBL" id="SMB90572.1"/>
    </source>
</evidence>
<dbReference type="AlphaFoldDB" id="A0A1W1VB42"/>
<protein>
    <submittedName>
        <fullName evidence="1">Uncharacterized protein</fullName>
    </submittedName>
</protein>
<organism evidence="1 2">
    <name type="scientific">Desulfonispora thiosulfatigenes DSM 11270</name>
    <dbReference type="NCBI Taxonomy" id="656914"/>
    <lineage>
        <taxon>Bacteria</taxon>
        <taxon>Bacillati</taxon>
        <taxon>Bacillota</taxon>
        <taxon>Clostridia</taxon>
        <taxon>Eubacteriales</taxon>
        <taxon>Peptococcaceae</taxon>
        <taxon>Desulfonispora</taxon>
    </lineage>
</organism>
<proteinExistence type="predicted"/>
<evidence type="ECO:0000313" key="2">
    <source>
        <dbReference type="Proteomes" id="UP000192731"/>
    </source>
</evidence>
<reference evidence="1 2" key="1">
    <citation type="submission" date="2017-04" db="EMBL/GenBank/DDBJ databases">
        <authorList>
            <person name="Afonso C.L."/>
            <person name="Miller P.J."/>
            <person name="Scott M.A."/>
            <person name="Spackman E."/>
            <person name="Goraichik I."/>
            <person name="Dimitrov K.M."/>
            <person name="Suarez D.L."/>
            <person name="Swayne D.E."/>
        </authorList>
    </citation>
    <scope>NUCLEOTIDE SEQUENCE [LARGE SCALE GENOMIC DNA]</scope>
    <source>
        <strain evidence="1 2">DSM 11270</strain>
    </source>
</reference>
<accession>A0A1W1VB42</accession>
<keyword evidence="2" id="KW-1185">Reference proteome</keyword>
<dbReference type="RefSeq" id="WP_159446299.1">
    <property type="nucleotide sequence ID" value="NZ_FWWT01000017.1"/>
</dbReference>
<dbReference type="EMBL" id="FWWT01000017">
    <property type="protein sequence ID" value="SMB90572.1"/>
    <property type="molecule type" value="Genomic_DNA"/>
</dbReference>
<name>A0A1W1VB42_DESTI</name>